<dbReference type="Proteomes" id="UP000654075">
    <property type="component" value="Unassembled WGS sequence"/>
</dbReference>
<comment type="caution">
    <text evidence="2">The sequence shown here is derived from an EMBL/GenBank/DDBJ whole genome shotgun (WGS) entry which is preliminary data.</text>
</comment>
<evidence type="ECO:0000256" key="1">
    <source>
        <dbReference type="SAM" id="MobiDB-lite"/>
    </source>
</evidence>
<dbReference type="AlphaFoldDB" id="A0A813H2M1"/>
<evidence type="ECO:0000313" key="2">
    <source>
        <dbReference type="EMBL" id="CAE8631898.1"/>
    </source>
</evidence>
<proteinExistence type="predicted"/>
<keyword evidence="3" id="KW-1185">Reference proteome</keyword>
<accession>A0A813H2M1</accession>
<feature type="region of interest" description="Disordered" evidence="1">
    <location>
        <begin position="1"/>
        <end position="56"/>
    </location>
</feature>
<dbReference type="EMBL" id="CAJNNV010030238">
    <property type="protein sequence ID" value="CAE8631898.1"/>
    <property type="molecule type" value="Genomic_DNA"/>
</dbReference>
<gene>
    <name evidence="2" type="ORF">PGLA1383_LOCUS47899</name>
</gene>
<feature type="non-terminal residue" evidence="2">
    <location>
        <position position="123"/>
    </location>
</feature>
<organism evidence="2 3">
    <name type="scientific">Polarella glacialis</name>
    <name type="common">Dinoflagellate</name>
    <dbReference type="NCBI Taxonomy" id="89957"/>
    <lineage>
        <taxon>Eukaryota</taxon>
        <taxon>Sar</taxon>
        <taxon>Alveolata</taxon>
        <taxon>Dinophyceae</taxon>
        <taxon>Suessiales</taxon>
        <taxon>Suessiaceae</taxon>
        <taxon>Polarella</taxon>
    </lineage>
</organism>
<evidence type="ECO:0000313" key="3">
    <source>
        <dbReference type="Proteomes" id="UP000654075"/>
    </source>
</evidence>
<reference evidence="2" key="1">
    <citation type="submission" date="2021-02" db="EMBL/GenBank/DDBJ databases">
        <authorList>
            <person name="Dougan E. K."/>
            <person name="Rhodes N."/>
            <person name="Thang M."/>
            <person name="Chan C."/>
        </authorList>
    </citation>
    <scope>NUCLEOTIDE SEQUENCE</scope>
</reference>
<name>A0A813H2M1_POLGL</name>
<dbReference type="OrthoDB" id="5421at2759"/>
<sequence length="123" mass="11936">MAGASRTAPGQGDSANSKGGSSSSTGAGSSVGAAGASSASGVGPLSTAAAPTAAAPAAAGFEELGKRRRQQVAQFNIGDLSKQFYDRPSAELQIQSSQELPTPAAAPVCADEEPQTGTGENPS</sequence>
<feature type="compositionally biased region" description="Low complexity" evidence="1">
    <location>
        <begin position="12"/>
        <end position="56"/>
    </location>
</feature>
<protein>
    <submittedName>
        <fullName evidence="2">Uncharacterized protein</fullName>
    </submittedName>
</protein>
<feature type="region of interest" description="Disordered" evidence="1">
    <location>
        <begin position="88"/>
        <end position="123"/>
    </location>
</feature>